<evidence type="ECO:0000313" key="1">
    <source>
        <dbReference type="EMBL" id="EFC87709.1"/>
    </source>
</evidence>
<dbReference type="Proteomes" id="UP000003344">
    <property type="component" value="Unassembled WGS sequence"/>
</dbReference>
<gene>
    <name evidence="1" type="ORF">NEIMUCOT_05782</name>
</gene>
<dbReference type="EMBL" id="ACDX02000015">
    <property type="protein sequence ID" value="EFC87709.1"/>
    <property type="molecule type" value="Genomic_DNA"/>
</dbReference>
<dbReference type="AlphaFoldDB" id="D2ZYR7"/>
<organism evidence="1 2">
    <name type="scientific">Neisseria mucosa (strain ATCC 25996 / DSM 4631 / NCTC 10774 / M26)</name>
    <dbReference type="NCBI Taxonomy" id="546266"/>
    <lineage>
        <taxon>Bacteria</taxon>
        <taxon>Pseudomonadati</taxon>
        <taxon>Pseudomonadota</taxon>
        <taxon>Betaproteobacteria</taxon>
        <taxon>Neisseriales</taxon>
        <taxon>Neisseriaceae</taxon>
        <taxon>Neisseria</taxon>
    </lineage>
</organism>
<evidence type="ECO:0000313" key="2">
    <source>
        <dbReference type="Proteomes" id="UP000003344"/>
    </source>
</evidence>
<sequence>MLFKKKEICGRYYTENALLSGEKLSTFRLKWFEKRSSENQSWVFRRPLGIFSFKD</sequence>
<protein>
    <submittedName>
        <fullName evidence="1">Uncharacterized protein</fullName>
    </submittedName>
</protein>
<proteinExistence type="predicted"/>
<reference evidence="1 2" key="1">
    <citation type="submission" date="2009-10" db="EMBL/GenBank/DDBJ databases">
        <authorList>
            <person name="Weinstock G."/>
            <person name="Sodergren E."/>
            <person name="Clifton S."/>
            <person name="Fulton L."/>
            <person name="Fulton B."/>
            <person name="Courtney L."/>
            <person name="Fronick C."/>
            <person name="Harrison M."/>
            <person name="Strong C."/>
            <person name="Farmer C."/>
            <person name="Delahaunty K."/>
            <person name="Markovic C."/>
            <person name="Hall O."/>
            <person name="Minx P."/>
            <person name="Tomlinson C."/>
            <person name="Mitreva M."/>
            <person name="Nelson J."/>
            <person name="Hou S."/>
            <person name="Wollam A."/>
            <person name="Pepin K.H."/>
            <person name="Johnson M."/>
            <person name="Bhonagiri V."/>
            <person name="Nash W.E."/>
            <person name="Warren W."/>
            <person name="Chinwalla A."/>
            <person name="Mardis E.R."/>
            <person name="Wilson R.K."/>
        </authorList>
    </citation>
    <scope>NUCLEOTIDE SEQUENCE [LARGE SCALE GENOMIC DNA]</scope>
    <source>
        <strain evidence="2">ATCC 25996 / DSM 4631 / NCTC 10774 / M26</strain>
    </source>
</reference>
<comment type="caution">
    <text evidence="1">The sequence shown here is derived from an EMBL/GenBank/DDBJ whole genome shotgun (WGS) entry which is preliminary data.</text>
</comment>
<accession>D2ZYR7</accession>
<name>D2ZYR7_NEIM2</name>